<protein>
    <submittedName>
        <fullName evidence="1">Uncharacterized protein</fullName>
    </submittedName>
</protein>
<sequence length="379" mass="42407">MMLLLLPSYYTILLCIQHLMWDCPMPECATCLPASVHDAPGIGFDLTTSYGTSAARLHNGSTINLAVVQASSEYRNLMVRLANMRKPPETTIQENFRRWLNKKVGWPATPDVSIIADLIRQLHRESAKVLQASERIVVTAPLLPAVTQEDINDAIEYAGLQSWLTLPFPYPRRLSEARAAFGANGNGLCQTYKYLYQCEDEYEDMPFETVYFVSFSQYALYTTIGAYTSAFALDFSSERYLADFESGLDNQPPNDTAAYSEYWSHISNQLLDLPKQGNRPVTKLILGGENATHPKFLSVLTEAMNTLSGPFSQVTTTDNGYGDMTVEEPLFAAARGAALYVRWRQEAPFDCVERDECELERARMKEAVVTAAPGKAELR</sequence>
<comment type="caution">
    <text evidence="1">The sequence shown here is derived from an EMBL/GenBank/DDBJ whole genome shotgun (WGS) entry which is preliminary data.</text>
</comment>
<gene>
    <name evidence="1" type="ORF">F4821DRAFT_26050</name>
</gene>
<evidence type="ECO:0000313" key="1">
    <source>
        <dbReference type="EMBL" id="KAI6081501.1"/>
    </source>
</evidence>
<evidence type="ECO:0000313" key="2">
    <source>
        <dbReference type="Proteomes" id="UP001497680"/>
    </source>
</evidence>
<dbReference type="Proteomes" id="UP001497680">
    <property type="component" value="Unassembled WGS sequence"/>
</dbReference>
<dbReference type="EMBL" id="MU394394">
    <property type="protein sequence ID" value="KAI6081501.1"/>
    <property type="molecule type" value="Genomic_DNA"/>
</dbReference>
<organism evidence="1 2">
    <name type="scientific">Hypoxylon rubiginosum</name>
    <dbReference type="NCBI Taxonomy" id="110542"/>
    <lineage>
        <taxon>Eukaryota</taxon>
        <taxon>Fungi</taxon>
        <taxon>Dikarya</taxon>
        <taxon>Ascomycota</taxon>
        <taxon>Pezizomycotina</taxon>
        <taxon>Sordariomycetes</taxon>
        <taxon>Xylariomycetidae</taxon>
        <taxon>Xylariales</taxon>
        <taxon>Hypoxylaceae</taxon>
        <taxon>Hypoxylon</taxon>
    </lineage>
</organism>
<keyword evidence="2" id="KW-1185">Reference proteome</keyword>
<accession>A0ACC0CMC0</accession>
<proteinExistence type="predicted"/>
<reference evidence="1 2" key="1">
    <citation type="journal article" date="2022" name="New Phytol.">
        <title>Ecological generalism drives hyperdiversity of secondary metabolite gene clusters in xylarialean endophytes.</title>
        <authorList>
            <person name="Franco M.E.E."/>
            <person name="Wisecaver J.H."/>
            <person name="Arnold A.E."/>
            <person name="Ju Y.M."/>
            <person name="Slot J.C."/>
            <person name="Ahrendt S."/>
            <person name="Moore L.P."/>
            <person name="Eastman K.E."/>
            <person name="Scott K."/>
            <person name="Konkel Z."/>
            <person name="Mondo S.J."/>
            <person name="Kuo A."/>
            <person name="Hayes R.D."/>
            <person name="Haridas S."/>
            <person name="Andreopoulos B."/>
            <person name="Riley R."/>
            <person name="LaButti K."/>
            <person name="Pangilinan J."/>
            <person name="Lipzen A."/>
            <person name="Amirebrahimi M."/>
            <person name="Yan J."/>
            <person name="Adam C."/>
            <person name="Keymanesh K."/>
            <person name="Ng V."/>
            <person name="Louie K."/>
            <person name="Northen T."/>
            <person name="Drula E."/>
            <person name="Henrissat B."/>
            <person name="Hsieh H.M."/>
            <person name="Youens-Clark K."/>
            <person name="Lutzoni F."/>
            <person name="Miadlikowska J."/>
            <person name="Eastwood D.C."/>
            <person name="Hamelin R.C."/>
            <person name="Grigoriev I.V."/>
            <person name="U'Ren J.M."/>
        </authorList>
    </citation>
    <scope>NUCLEOTIDE SEQUENCE [LARGE SCALE GENOMIC DNA]</scope>
    <source>
        <strain evidence="1 2">ER1909</strain>
    </source>
</reference>
<name>A0ACC0CMC0_9PEZI</name>